<dbReference type="InterPro" id="IPR004840">
    <property type="entry name" value="Amino_acid_permease_CS"/>
</dbReference>
<dbReference type="GO" id="GO:0005509">
    <property type="term" value="F:calcium ion binding"/>
    <property type="evidence" value="ECO:0007669"/>
    <property type="project" value="InterPro"/>
</dbReference>
<feature type="transmembrane region" description="Helical" evidence="14">
    <location>
        <begin position="1209"/>
        <end position="1231"/>
    </location>
</feature>
<feature type="transmembrane region" description="Helical" evidence="14">
    <location>
        <begin position="1293"/>
        <end position="1313"/>
    </location>
</feature>
<feature type="transmembrane region" description="Helical" evidence="14">
    <location>
        <begin position="966"/>
        <end position="986"/>
    </location>
</feature>
<keyword evidence="17" id="KW-1185">Reference proteome</keyword>
<dbReference type="NCBIfam" id="TIGR00913">
    <property type="entry name" value="2A0310"/>
    <property type="match status" value="1"/>
</dbReference>
<keyword evidence="6" id="KW-0029">Amino-acid transport</keyword>
<evidence type="ECO:0000256" key="12">
    <source>
        <dbReference type="RuleBase" id="RU361193"/>
    </source>
</evidence>
<feature type="active site" evidence="9">
    <location>
        <position position="549"/>
    </location>
</feature>
<keyword evidence="10" id="KW-0479">Metal-binding</keyword>
<evidence type="ECO:0000256" key="3">
    <source>
        <dbReference type="ARBA" id="ARBA00022448"/>
    </source>
</evidence>
<protein>
    <recommendedName>
        <fullName evidence="12">alpha-1,2-Mannosidase</fullName>
        <ecNumber evidence="12">3.2.1.-</ecNumber>
    </recommendedName>
</protein>
<dbReference type="InterPro" id="IPR004762">
    <property type="entry name" value="Amino_acid_permease_fungi"/>
</dbReference>
<comment type="cofactor">
    <cofactor evidence="10">
        <name>Ca(2+)</name>
        <dbReference type="ChEBI" id="CHEBI:29108"/>
    </cofactor>
</comment>
<gene>
    <name evidence="16" type="ORF">FPANT_1965</name>
</gene>
<dbReference type="Pfam" id="PF00324">
    <property type="entry name" value="AA_permease"/>
    <property type="match status" value="1"/>
</dbReference>
<feature type="compositionally biased region" description="Basic and acidic residues" evidence="13">
    <location>
        <begin position="677"/>
        <end position="689"/>
    </location>
</feature>
<feature type="compositionally biased region" description="Low complexity" evidence="13">
    <location>
        <begin position="742"/>
        <end position="757"/>
    </location>
</feature>
<sequence>MIRDPFNIHRTTSTFGRPQSRNIPAPSRAEADEVAMAFSMPRTVPSFDSRQRELEDRFWGSGQRSNKSDRLPMYKDKPYASPYDDEDRPFWKRKKWMAIIAFVVLTLIYWTGSSKKPSPKRTVTTDWSYTGLSKDDRKANWDHRRDRVVEAFELSWDAYKRYAWGFDEYHPISKTGENMAPKGLGWIIIDSLDTMILMNLTSRVQDARHWISDSLTWDQDQDVNTFETTIRMLGGLLSAHYLSTEFPGLAPLAEDDEGAAGEDLYLEKAKDLADRLMSAFDSPSGIPYASVNLAKFEGIPSHADMGASSTAEATTLQLEFKYLAKLTGEKDFWDRVENVMKLVDNQGAQDGLVPIFIYATSGEFRGENIRLGSRGDSYYEYLIKQYLQTNKQEPIYQDMWYEALQGVRKHLVTYTSNSKFTIIGERPNGLEMPLSPKMDHLVCFMPGTIALAATEGLTEAQARKSPTWSKKNEDDMQLAREVMETCWGMYKYMATGLSAEITYFEIDNPPAAYGNPRNGPVNFDPSPEADWRKDFTVKSGDVHNLQRPETVESLFYMWRITNDNRYREWGWEMFKSFMNHTAVRNGGGFTSLRNANVVPPKVRDNMESFWLAETLKYFYLLFSPPDLLPLDKVVINTEGHPLPRFDMGQLFSTGWKRKPRDANGKIIATTVKTESQEKEAVMQDAKKGGEVTLSRPPPTNRLLTTYTSHSPPTSAYAYAYNSDNNPQRRASSSHPTVRDRPSVSSARAQRAGSSARMAPHDVERGSISKMKEESLAPGSSFSMREPEYGDISPPSYWDRFVDGFRRDQRSSLFTNDPLGQHEGSGRVHDGAHYYDIQSAMLETANSGLARELKGRHLQMIAIGGSIGTGLFVASGRALADGGPASILLAFTIVGAMLFCTCQALGELAVIFPIAGSFSSWATRFIDPSWGFAMGWNYAMQWLIVLPLEIIAASLTLSYWDESLTRAIFVSVFLVVIIVINMFGVKGYGEAEFIFSIIKVIAVIGFILLGIVLNCGGTPDSGYIGGRYWQNPGAFNNGFKGMCNVFVTAAFSFAGTELIGLAAAETANPRKSLPTALKQVFWRITLFYIVALTLVGLLVPHTDPRLVGGNSDADASASPFVIAIEEAGIQVLPSVMNAVILTAVLSVGNSAVFGSSRTLAALANLRQAPKIVGYVDRKGRPLVAIAIASAFGLIAFLADLPEQGAVLDWLMAISGLSTIFTWGSICVCHIRFRRAWAARGRSVSELPFQSQVGVVGSWVGITLNVLVIIAQFWVGAFPIGWQELTNAQVAQNFFHKWVGAPCVLAFYIFHKLYFRTTFVRIRDMDVDTGRRDFNVPILVAQEREEREGWPRWKRYYKFMC</sequence>
<keyword evidence="11" id="KW-1015">Disulfide bond</keyword>
<name>A0A8H5UWK2_9HYPO</name>
<keyword evidence="12" id="KW-0378">Hydrolase</keyword>
<evidence type="ECO:0000256" key="14">
    <source>
        <dbReference type="SAM" id="Phobius"/>
    </source>
</evidence>
<feature type="transmembrane region" description="Helical" evidence="14">
    <location>
        <begin position="937"/>
        <end position="959"/>
    </location>
</feature>
<dbReference type="GO" id="GO:0004571">
    <property type="term" value="F:mannosyl-oligosaccharide 1,2-alpha-mannosidase activity"/>
    <property type="evidence" value="ECO:0007669"/>
    <property type="project" value="InterPro"/>
</dbReference>
<dbReference type="PROSITE" id="PS00218">
    <property type="entry name" value="AMINO_ACID_PERMEASE_1"/>
    <property type="match status" value="1"/>
</dbReference>
<evidence type="ECO:0000256" key="2">
    <source>
        <dbReference type="ARBA" id="ARBA00007658"/>
    </source>
</evidence>
<keyword evidence="3" id="KW-0813">Transport</keyword>
<proteinExistence type="inferred from homology"/>
<dbReference type="GO" id="GO:0015171">
    <property type="term" value="F:amino acid transmembrane transporter activity"/>
    <property type="evidence" value="ECO:0007669"/>
    <property type="project" value="TreeGrafter"/>
</dbReference>
<dbReference type="InterPro" id="IPR012341">
    <property type="entry name" value="6hp_glycosidase-like_sf"/>
</dbReference>
<dbReference type="GO" id="GO:0036503">
    <property type="term" value="P:ERAD pathway"/>
    <property type="evidence" value="ECO:0007669"/>
    <property type="project" value="UniProtKB-ARBA"/>
</dbReference>
<dbReference type="EMBL" id="JAAOAR010000077">
    <property type="protein sequence ID" value="KAF5600873.1"/>
    <property type="molecule type" value="Genomic_DNA"/>
</dbReference>
<dbReference type="InterPro" id="IPR004841">
    <property type="entry name" value="AA-permease/SLC12A_dom"/>
</dbReference>
<feature type="domain" description="Amino acid permease/ SLC12A" evidence="15">
    <location>
        <begin position="856"/>
        <end position="1319"/>
    </location>
</feature>
<dbReference type="FunFam" id="1.20.1740.10:FF:000017">
    <property type="entry name" value="Amino acid permease"/>
    <property type="match status" value="1"/>
</dbReference>
<evidence type="ECO:0000256" key="11">
    <source>
        <dbReference type="PIRSR" id="PIRSR601382-3"/>
    </source>
</evidence>
<feature type="transmembrane region" description="Helical" evidence="14">
    <location>
        <begin position="1079"/>
        <end position="1098"/>
    </location>
</feature>
<feature type="transmembrane region" description="Helical" evidence="14">
    <location>
        <begin position="96"/>
        <end position="112"/>
    </location>
</feature>
<evidence type="ECO:0000256" key="13">
    <source>
        <dbReference type="SAM" id="MobiDB-lite"/>
    </source>
</evidence>
<feature type="active site" evidence="9">
    <location>
        <position position="376"/>
    </location>
</feature>
<evidence type="ECO:0000256" key="6">
    <source>
        <dbReference type="ARBA" id="ARBA00022970"/>
    </source>
</evidence>
<evidence type="ECO:0000256" key="8">
    <source>
        <dbReference type="ARBA" id="ARBA00023136"/>
    </source>
</evidence>
<keyword evidence="4" id="KW-1003">Cell membrane</keyword>
<evidence type="ECO:0000256" key="9">
    <source>
        <dbReference type="PIRSR" id="PIRSR601382-1"/>
    </source>
</evidence>
<evidence type="ECO:0000256" key="10">
    <source>
        <dbReference type="PIRSR" id="PIRSR601382-2"/>
    </source>
</evidence>
<accession>A0A8H5UWK2</accession>
<keyword evidence="8 14" id="KW-0472">Membrane</keyword>
<feature type="region of interest" description="Disordered" evidence="13">
    <location>
        <begin position="677"/>
        <end position="787"/>
    </location>
</feature>
<dbReference type="SUPFAM" id="SSF48225">
    <property type="entry name" value="Seven-hairpin glycosidases"/>
    <property type="match status" value="1"/>
</dbReference>
<organism evidence="16 17">
    <name type="scientific">Fusarium pseudoanthophilum</name>
    <dbReference type="NCBI Taxonomy" id="48495"/>
    <lineage>
        <taxon>Eukaryota</taxon>
        <taxon>Fungi</taxon>
        <taxon>Dikarya</taxon>
        <taxon>Ascomycota</taxon>
        <taxon>Pezizomycotina</taxon>
        <taxon>Sordariomycetes</taxon>
        <taxon>Hypocreomycetidae</taxon>
        <taxon>Hypocreales</taxon>
        <taxon>Nectriaceae</taxon>
        <taxon>Fusarium</taxon>
        <taxon>Fusarium fujikuroi species complex</taxon>
    </lineage>
</organism>
<evidence type="ECO:0000256" key="1">
    <source>
        <dbReference type="ARBA" id="ARBA00004651"/>
    </source>
</evidence>
<dbReference type="Gene3D" id="1.50.10.10">
    <property type="match status" value="1"/>
</dbReference>
<feature type="compositionally biased region" description="Basic and acidic residues" evidence="13">
    <location>
        <begin position="758"/>
        <end position="774"/>
    </location>
</feature>
<feature type="region of interest" description="Disordered" evidence="13">
    <location>
        <begin position="1"/>
        <end position="28"/>
    </location>
</feature>
<feature type="compositionally biased region" description="Polar residues" evidence="13">
    <location>
        <begin position="701"/>
        <end position="713"/>
    </location>
</feature>
<comment type="caution">
    <text evidence="16">The sequence shown here is derived from an EMBL/GenBank/DDBJ whole genome shotgun (WGS) entry which is preliminary data.</text>
</comment>
<dbReference type="PANTHER" id="PTHR43341">
    <property type="entry name" value="AMINO ACID PERMEASE"/>
    <property type="match status" value="1"/>
</dbReference>
<feature type="transmembrane region" description="Helical" evidence="14">
    <location>
        <begin position="1251"/>
        <end position="1273"/>
    </location>
</feature>
<dbReference type="Gene3D" id="1.20.1740.10">
    <property type="entry name" value="Amino acid/polyamine transporter I"/>
    <property type="match status" value="1"/>
</dbReference>
<keyword evidence="12" id="KW-0326">Glycosidase</keyword>
<evidence type="ECO:0000256" key="5">
    <source>
        <dbReference type="ARBA" id="ARBA00022692"/>
    </source>
</evidence>
<evidence type="ECO:0000259" key="15">
    <source>
        <dbReference type="Pfam" id="PF00324"/>
    </source>
</evidence>
<dbReference type="Pfam" id="PF01532">
    <property type="entry name" value="Glyco_hydro_47"/>
    <property type="match status" value="1"/>
</dbReference>
<evidence type="ECO:0000256" key="4">
    <source>
        <dbReference type="ARBA" id="ARBA00022475"/>
    </source>
</evidence>
<dbReference type="InterPro" id="IPR036026">
    <property type="entry name" value="Seven-hairpin_glycosidases"/>
</dbReference>
<comment type="subcellular location">
    <subcellularLocation>
        <location evidence="1">Cell membrane</location>
        <topology evidence="1">Multi-pass membrane protein</topology>
    </subcellularLocation>
</comment>
<feature type="transmembrane region" description="Helical" evidence="14">
    <location>
        <begin position="859"/>
        <end position="879"/>
    </location>
</feature>
<dbReference type="InterPro" id="IPR001382">
    <property type="entry name" value="Glyco_hydro_47"/>
</dbReference>
<feature type="active site" description="Proton donor" evidence="9">
    <location>
        <position position="500"/>
    </location>
</feature>
<reference evidence="16 17" key="1">
    <citation type="submission" date="2020-05" db="EMBL/GenBank/DDBJ databases">
        <title>Identification and distribution of gene clusters putatively required for synthesis of sphingolipid metabolism inhibitors in phylogenetically diverse species of the filamentous fungus Fusarium.</title>
        <authorList>
            <person name="Kim H.-S."/>
            <person name="Busman M."/>
            <person name="Brown D.W."/>
            <person name="Divon H."/>
            <person name="Uhlig S."/>
            <person name="Proctor R.H."/>
        </authorList>
    </citation>
    <scope>NUCLEOTIDE SEQUENCE [LARGE SCALE GENOMIC DNA]</scope>
    <source>
        <strain evidence="16 17">NRRL 25211</strain>
    </source>
</reference>
<dbReference type="InterPro" id="IPR050524">
    <property type="entry name" value="APC_YAT"/>
</dbReference>
<feature type="transmembrane region" description="Helical" evidence="14">
    <location>
        <begin position="1180"/>
        <end position="1197"/>
    </location>
</feature>
<dbReference type="PANTHER" id="PTHR43341:SF1">
    <property type="entry name" value="GENERAL AMINO-ACID PERMEASE GAP1"/>
    <property type="match status" value="1"/>
</dbReference>
<keyword evidence="5 14" id="KW-0812">Transmembrane</keyword>
<feature type="compositionally biased region" description="Polar residues" evidence="13">
    <location>
        <begin position="9"/>
        <end position="22"/>
    </location>
</feature>
<feature type="transmembrane region" description="Helical" evidence="14">
    <location>
        <begin position="886"/>
        <end position="917"/>
    </location>
</feature>
<evidence type="ECO:0000256" key="7">
    <source>
        <dbReference type="ARBA" id="ARBA00022989"/>
    </source>
</evidence>
<keyword evidence="10" id="KW-0106">Calcium</keyword>
<feature type="transmembrane region" description="Helical" evidence="14">
    <location>
        <begin position="1137"/>
        <end position="1159"/>
    </location>
</feature>
<dbReference type="PRINTS" id="PR00747">
    <property type="entry name" value="GLYHDRLASE47"/>
</dbReference>
<feature type="disulfide bond" evidence="11">
    <location>
        <begin position="443"/>
        <end position="486"/>
    </location>
</feature>
<keyword evidence="7 14" id="KW-1133">Transmembrane helix</keyword>
<evidence type="ECO:0000313" key="17">
    <source>
        <dbReference type="Proteomes" id="UP000544095"/>
    </source>
</evidence>
<comment type="similarity">
    <text evidence="2 12">Belongs to the glycosyl hydrolase 47 family.</text>
</comment>
<dbReference type="UniPathway" id="UPA00378"/>
<dbReference type="GO" id="GO:0005975">
    <property type="term" value="P:carbohydrate metabolic process"/>
    <property type="evidence" value="ECO:0007669"/>
    <property type="project" value="InterPro"/>
</dbReference>
<dbReference type="GO" id="GO:0005886">
    <property type="term" value="C:plasma membrane"/>
    <property type="evidence" value="ECO:0007669"/>
    <property type="project" value="UniProtKB-SubCell"/>
</dbReference>
<dbReference type="Proteomes" id="UP000544095">
    <property type="component" value="Unassembled WGS sequence"/>
</dbReference>
<feature type="transmembrane region" description="Helical" evidence="14">
    <location>
        <begin position="992"/>
        <end position="1012"/>
    </location>
</feature>
<feature type="binding site" evidence="10">
    <location>
        <position position="637"/>
    </location>
    <ligand>
        <name>Ca(2+)</name>
        <dbReference type="ChEBI" id="CHEBI:29108"/>
    </ligand>
</feature>
<evidence type="ECO:0000313" key="16">
    <source>
        <dbReference type="EMBL" id="KAF5600873.1"/>
    </source>
</evidence>
<dbReference type="EC" id="3.2.1.-" evidence="12"/>
<feature type="compositionally biased region" description="Polar residues" evidence="13">
    <location>
        <begin position="721"/>
        <end position="735"/>
    </location>
</feature>
<feature type="active site" description="Proton donor" evidence="9">
    <location>
        <position position="227"/>
    </location>
</feature>